<gene>
    <name evidence="3" type="ORF">EZ242_09040</name>
</gene>
<reference evidence="3 4" key="1">
    <citation type="submission" date="2019-03" db="EMBL/GenBank/DDBJ databases">
        <title>Ramlibacter rhizophilus CCTCC AB2015357, whole genome shotgun sequence.</title>
        <authorList>
            <person name="Zhang X."/>
            <person name="Feng G."/>
            <person name="Zhu H."/>
        </authorList>
    </citation>
    <scope>NUCLEOTIDE SEQUENCE [LARGE SCALE GENOMIC DNA]</scope>
    <source>
        <strain evidence="3 4">CCTCC AB2015357</strain>
    </source>
</reference>
<evidence type="ECO:0000313" key="3">
    <source>
        <dbReference type="EMBL" id="TFZ01507.1"/>
    </source>
</evidence>
<proteinExistence type="predicted"/>
<organism evidence="3 4">
    <name type="scientific">Ramlibacter rhizophilus</name>
    <dbReference type="NCBI Taxonomy" id="1781167"/>
    <lineage>
        <taxon>Bacteria</taxon>
        <taxon>Pseudomonadati</taxon>
        <taxon>Pseudomonadota</taxon>
        <taxon>Betaproteobacteria</taxon>
        <taxon>Burkholderiales</taxon>
        <taxon>Comamonadaceae</taxon>
        <taxon>Ramlibacter</taxon>
    </lineage>
</organism>
<evidence type="ECO:0000313" key="4">
    <source>
        <dbReference type="Proteomes" id="UP000297564"/>
    </source>
</evidence>
<feature type="region of interest" description="Disordered" evidence="2">
    <location>
        <begin position="380"/>
        <end position="403"/>
    </location>
</feature>
<feature type="region of interest" description="Disordered" evidence="2">
    <location>
        <begin position="915"/>
        <end position="936"/>
    </location>
</feature>
<comment type="caution">
    <text evidence="3">The sequence shown here is derived from an EMBL/GenBank/DDBJ whole genome shotgun (WGS) entry which is preliminary data.</text>
</comment>
<sequence>MTTTSSISAPIAHPVSTASSRGFSAAYESLRPVSRGFVARLRAWFGQAPVLSEPQRRLARLAHTEVRYQAALARHVAGPAAQAEEGGVQLGDGLRAALRRSRSDPGRLFDAMRAHAGQNAPEVHALLASGTPDEVVAALAAEFRRMGDRWQAQSRAELVHAALSTRMAVIDAQYRVGARGLEVDWSVAARSEGSFSKRLAALDRVEAQLKGAEHPEAHARAQACGALRAELSAQLRDVPARVKEVLAGTRVDSALDDIKALRDELAWMLQWLEADPGTSAAQREQARVLLGEASEGLALLETRGAKLGAHRAACPLLTSALEKLDARGYMLQALRIQRVLAAVGPGEENAAWKALEGVTGGAGGEFVMLEVLCDVQSGAKDAQDRQTASSNHESMAGQRHVQERQDNELVDRAFGGETWLETAALLKHARIDRAHARERLQILLEQPPERRPALLEALEQRTEQRRRAVDVQHNLRIARNELDRLLRLEAFKRLPGAAKLPAGAFSALAPSAEWIRWLRSTAPQFVHNTDLMIANWIRLSFTDPNTQKVDEARVRPLLAQLDLPEVQAQQLQQWVAEGFSSAAAVATCRRQIQHFATALRDAALVGAADERQDERTASQRVVKALLAQVCGHQVAVASGEPTAARVRRAVREQAPWIGMEAGVAVHRAMRDQHLAELSTPDWARMREGPESPRQWLRDAAQRAQRLPQLQPLLNLFDHHRRVRELQQRKDANPKDAAVSQELGLAARALADSTRALERLDLTELRILSEAEARQRGHTPPSTADLLKLEHHAMAIRSLSTLSRVETEIEKHKTPDSLALVDRLVAIAILQEALASGDPAFRLDKPSNGASHVAGVLKRLRDFGLGPEVESPTLRVKLASVAEALARDGRTLAELNKALAPRQGAVAKVRALAGLSPSTAPPAAEDEEPSATPEDERAQANAAILERRFGELQPNQSFAIFMGQYGDVVAAQPVVPGISVTQEVRLERSSGINVSRLGDGRYQVHLQDGLKARCGVSLASFSQLLQLTGSALREQRGGHRFTFTDRAACERFVQALARGDATEPQLWADAMVEATQTRESGGALVLAAKAEAAVGGLSLAALSAEVGASARVSRSSFRTAQGEVVQERWQASQRVSGRAEAAGGRLSVDGVAGRDLAVERSLVRQYGLLQPGSGLAFTATVVGGKVDRCLAGLLPHLPADSAELRKLQGAVGEVADGTAITLSCRLSEAAIRQANQALGDAQRELIAAGRSRGAAAEQAKSRAREQMAKMQAVLNDPSSYVPEGLGLTSGSEATAARRRGLHHAFATVSAQATRSLALEGAAALPVLTTAYRPLLG</sequence>
<feature type="coiled-coil region" evidence="1">
    <location>
        <begin position="426"/>
        <end position="488"/>
    </location>
</feature>
<evidence type="ECO:0000256" key="2">
    <source>
        <dbReference type="SAM" id="MobiDB-lite"/>
    </source>
</evidence>
<dbReference type="OrthoDB" id="9845357at2"/>
<name>A0A4Z0BQE4_9BURK</name>
<evidence type="ECO:0000256" key="1">
    <source>
        <dbReference type="SAM" id="Coils"/>
    </source>
</evidence>
<keyword evidence="4" id="KW-1185">Reference proteome</keyword>
<dbReference type="RefSeq" id="WP_135284806.1">
    <property type="nucleotide sequence ID" value="NZ_SMLL01000003.1"/>
</dbReference>
<accession>A0A4Z0BQE4</accession>
<dbReference type="Proteomes" id="UP000297564">
    <property type="component" value="Unassembled WGS sequence"/>
</dbReference>
<dbReference type="EMBL" id="SMLL01000003">
    <property type="protein sequence ID" value="TFZ01507.1"/>
    <property type="molecule type" value="Genomic_DNA"/>
</dbReference>
<protein>
    <submittedName>
        <fullName evidence="3">Uncharacterized protein</fullName>
    </submittedName>
</protein>
<keyword evidence="1" id="KW-0175">Coiled coil</keyword>
<feature type="coiled-coil region" evidence="1">
    <location>
        <begin position="1223"/>
        <end position="1275"/>
    </location>
</feature>